<evidence type="ECO:0000256" key="1">
    <source>
        <dbReference type="ARBA" id="ARBA00023002"/>
    </source>
</evidence>
<dbReference type="InterPro" id="IPR024775">
    <property type="entry name" value="DinB-like"/>
</dbReference>
<dbReference type="RefSeq" id="WP_017377194.1">
    <property type="nucleotide sequence ID" value="NZ_CP012508.1"/>
</dbReference>
<dbReference type="InterPro" id="IPR005532">
    <property type="entry name" value="SUMF_dom"/>
</dbReference>
<feature type="domain" description="Sulfatase-modifying factor enzyme-like" evidence="4">
    <location>
        <begin position="186"/>
        <end position="432"/>
    </location>
</feature>
<dbReference type="GO" id="GO:0052699">
    <property type="term" value="P:ergothioneine biosynthetic process"/>
    <property type="evidence" value="ECO:0007669"/>
    <property type="project" value="InterPro"/>
</dbReference>
<dbReference type="EMBL" id="CP012508">
    <property type="protein sequence ID" value="ALB21828.1"/>
    <property type="molecule type" value="Genomic_DNA"/>
</dbReference>
<dbReference type="InterPro" id="IPR017806">
    <property type="entry name" value="EgtB"/>
</dbReference>
<organism evidence="6 7">
    <name type="scientific">Piscirickettsia salmonis</name>
    <dbReference type="NCBI Taxonomy" id="1238"/>
    <lineage>
        <taxon>Bacteria</taxon>
        <taxon>Pseudomonadati</taxon>
        <taxon>Pseudomonadota</taxon>
        <taxon>Gammaproteobacteria</taxon>
        <taxon>Thiotrichales</taxon>
        <taxon>Piscirickettsiaceae</taxon>
        <taxon>Piscirickettsia</taxon>
    </lineage>
</organism>
<dbReference type="InterPro" id="IPR034660">
    <property type="entry name" value="DinB/YfiT-like"/>
</dbReference>
<dbReference type="PANTHER" id="PTHR23150:SF36">
    <property type="entry name" value="HERCYNINE OXYGENASE"/>
    <property type="match status" value="1"/>
</dbReference>
<dbReference type="Gene3D" id="3.90.1580.10">
    <property type="entry name" value="paralog of FGE (formylglycine-generating enzyme)"/>
    <property type="match status" value="1"/>
</dbReference>
<keyword evidence="1" id="KW-0560">Oxidoreductase</keyword>
<evidence type="ECO:0000256" key="2">
    <source>
        <dbReference type="ARBA" id="ARBA00023004"/>
    </source>
</evidence>
<dbReference type="AlphaFoldDB" id="A0A1L6T9I5"/>
<dbReference type="InterPro" id="IPR042095">
    <property type="entry name" value="SUMF_sf"/>
</dbReference>
<proteinExistence type="predicted"/>
<dbReference type="Pfam" id="PF03781">
    <property type="entry name" value="FGE-sulfatase"/>
    <property type="match status" value="1"/>
</dbReference>
<accession>A0A1L6T9I5</accession>
<evidence type="ECO:0000259" key="5">
    <source>
        <dbReference type="Pfam" id="PF12867"/>
    </source>
</evidence>
<dbReference type="SUPFAM" id="SSF56436">
    <property type="entry name" value="C-type lectin-like"/>
    <property type="match status" value="1"/>
</dbReference>
<evidence type="ECO:0000256" key="3">
    <source>
        <dbReference type="ARBA" id="ARBA00037882"/>
    </source>
</evidence>
<dbReference type="Pfam" id="PF12867">
    <property type="entry name" value="DinB_2"/>
    <property type="match status" value="1"/>
</dbReference>
<dbReference type="InterPro" id="IPR051043">
    <property type="entry name" value="Sulfatase_Mod_Factor_Kinase"/>
</dbReference>
<dbReference type="OrthoDB" id="9768004at2"/>
<sequence length="437" mass="51461">MEITSRFNDVILWLNRYHKVRATTEQICESLEIEDYVVQSHPDVSPVKWHLGHTTWFFESFILVKYLKYYQIFNDKFHLIFNSYYKSMGHHWVQGDRGQLSRPTVLEVKKYRKYVDDHLGRLLNRLIDKGNSEEVILLLELGINHEQQHQELLFMDIKYNFAINPLNISYVKEQYPGSLPCSSKYLTIADGVYEVGQGDGQQFFYDNETPRHKVYIQSVSIRSSLVTNREYIEFIEDNGYQCSEYWYSDAWLLIELEHWQAPFYWFKKEGSWLYKTLYGEAVIEMDEPVSHVSFYEAAAFAKWSQCRLPTEFEWEVASYQLNGRLGEDSSEIDNSNFMESGRLAPIGQVETDCHYFVNLHGNLWEWTQSSYQAYPGYVAPEGALGEYNSKFMNGPMVLRGGCYATPGQHYRKTYRNFFNADKRWMFSGIRLCKDGTA</sequence>
<dbReference type="PANTHER" id="PTHR23150">
    <property type="entry name" value="SULFATASE MODIFYING FACTOR 1, 2"/>
    <property type="match status" value="1"/>
</dbReference>
<protein>
    <submittedName>
        <fullName evidence="6">Ergothioneine biosynthesis protein EgtB</fullName>
    </submittedName>
</protein>
<evidence type="ECO:0000313" key="6">
    <source>
        <dbReference type="EMBL" id="ALB21828.1"/>
    </source>
</evidence>
<keyword evidence="2" id="KW-0408">Iron</keyword>
<dbReference type="NCBIfam" id="TIGR03440">
    <property type="entry name" value="egtB_TIGR03440"/>
    <property type="match status" value="1"/>
</dbReference>
<dbReference type="Proteomes" id="UP000029558">
    <property type="component" value="Chromosome"/>
</dbReference>
<evidence type="ECO:0000259" key="4">
    <source>
        <dbReference type="Pfam" id="PF03781"/>
    </source>
</evidence>
<reference evidence="6 7" key="1">
    <citation type="journal article" date="2014" name="Genome Announc.">
        <title>Comparative Genome Analysis of Two Isolates of the Fish Pathogen Piscirickettsia salmonis from Different Hosts Reveals Major Differences in Virulence-Associated Secretion Systems.</title>
        <authorList>
            <person name="Bohle H."/>
            <person name="Henriquez P."/>
            <person name="Grothusen H."/>
            <person name="Navas E."/>
            <person name="Sandoval A."/>
            <person name="Bustamante F."/>
            <person name="Bustos P."/>
            <person name="Mancilla M."/>
        </authorList>
    </citation>
    <scope>NUCLEOTIDE SEQUENCE [LARGE SCALE GENOMIC DNA]</scope>
    <source>
        <strain evidence="7">B1-32597</strain>
    </source>
</reference>
<gene>
    <name evidence="6" type="primary">egtB</name>
    <name evidence="6" type="ORF">KU39_644</name>
</gene>
<name>A0A1L6T9I5_PISSA</name>
<evidence type="ECO:0000313" key="7">
    <source>
        <dbReference type="Proteomes" id="UP000029558"/>
    </source>
</evidence>
<dbReference type="InterPro" id="IPR016187">
    <property type="entry name" value="CTDL_fold"/>
</dbReference>
<dbReference type="SUPFAM" id="SSF109854">
    <property type="entry name" value="DinB/YfiT-like putative metalloenzymes"/>
    <property type="match status" value="1"/>
</dbReference>
<comment type="pathway">
    <text evidence="3">Amino-acid biosynthesis; ergothioneine biosynthesis.</text>
</comment>
<feature type="domain" description="DinB-like" evidence="5">
    <location>
        <begin position="17"/>
        <end position="151"/>
    </location>
</feature>